<dbReference type="OrthoDB" id="1700726at2759"/>
<dbReference type="GO" id="GO:0004467">
    <property type="term" value="F:long-chain fatty acid-CoA ligase activity"/>
    <property type="evidence" value="ECO:0007669"/>
    <property type="project" value="TreeGrafter"/>
</dbReference>
<sequence length="701" mass="76757">MSPRSDKLHQWPAAGKPYDRQGLAVPGTKQPGQSEIVRHLTLSSKGIWGLIDEHTQNSLATLDQIWFEGLKLGQEKDFLGWRQAISKTPLKFAPAYSWISYNEADKRRQNIGSALHSLFQQGKLGGGEFDTVGIWAPNRPEWQLVDIALQTYSKVSVSLYDTLGKDSVADISPSINHSNLSVIFTSADHIATLLRLIPQTPSLKLIVSFDELPTEASDAFKDWAQSQGVQFQTLQEFEAIGKANILPSIPATPDTIASICYTSGTTNLPKGVVLYHKSLAVATQSNLYGLDSMPDHGILMSYLPLAHIYERVCELCTISIGGRIGYFTGDPLRLLEDAQILKPHFFPSVPRVLNRVYQSAMMGGNVAGLKGNLFRKAVATKLEKLRTTGIPTHALWDRLVFRKIQSVLGGQVCLVVSGSAPITPDVMDFLKIAFACEVVEGYGLTETAATCSKSWPNDPTGSGTVGPPVPANEVKTVDVPAMGYTAEDQPNPRGELCIRGANVFPYYYKDEKNTKDSIDEEGWFHTGDVAEIDGAGRIKIIDRVKNIMKLAQGEYVALEKIENIYGSVPISLQIFVHGDGLQSYLVAVLVPNPDIFASIATSLTGQKVLPTDDAALSAACNDPKVVQHVLAILTKEAKRNGLKGFEMVKRLHISTSPFTIEDNTLTPTMKLRRKDAYKKFQTEIDALYALGEPTSGKVNKL</sequence>
<keyword evidence="6" id="KW-1185">Reference proteome</keyword>
<evidence type="ECO:0000313" key="6">
    <source>
        <dbReference type="Proteomes" id="UP000541558"/>
    </source>
</evidence>
<reference evidence="5 6" key="1">
    <citation type="journal article" date="2020" name="ISME J.">
        <title>Uncovering the hidden diversity of litter-decomposition mechanisms in mushroom-forming fungi.</title>
        <authorList>
            <person name="Floudas D."/>
            <person name="Bentzer J."/>
            <person name="Ahren D."/>
            <person name="Johansson T."/>
            <person name="Persson P."/>
            <person name="Tunlid A."/>
        </authorList>
    </citation>
    <scope>NUCLEOTIDE SEQUENCE [LARGE SCALE GENOMIC DNA]</scope>
    <source>
        <strain evidence="5 6">CBS 175.51</strain>
    </source>
</reference>
<gene>
    <name evidence="5" type="ORF">D9611_004547</name>
</gene>
<dbReference type="GO" id="GO:0005524">
    <property type="term" value="F:ATP binding"/>
    <property type="evidence" value="ECO:0007669"/>
    <property type="project" value="UniProtKB-KW"/>
</dbReference>
<proteinExistence type="predicted"/>
<accession>A0A8H5F5N4</accession>
<protein>
    <recommendedName>
        <fullName evidence="4">AMP-dependent synthetase/ligase domain-containing protein</fullName>
    </recommendedName>
</protein>
<organism evidence="5 6">
    <name type="scientific">Ephemerocybe angulata</name>
    <dbReference type="NCBI Taxonomy" id="980116"/>
    <lineage>
        <taxon>Eukaryota</taxon>
        <taxon>Fungi</taxon>
        <taxon>Dikarya</taxon>
        <taxon>Basidiomycota</taxon>
        <taxon>Agaricomycotina</taxon>
        <taxon>Agaricomycetes</taxon>
        <taxon>Agaricomycetidae</taxon>
        <taxon>Agaricales</taxon>
        <taxon>Agaricineae</taxon>
        <taxon>Psathyrellaceae</taxon>
        <taxon>Ephemerocybe</taxon>
    </lineage>
</organism>
<evidence type="ECO:0000256" key="2">
    <source>
        <dbReference type="ARBA" id="ARBA00022840"/>
    </source>
</evidence>
<dbReference type="SUPFAM" id="SSF56801">
    <property type="entry name" value="Acetyl-CoA synthetase-like"/>
    <property type="match status" value="1"/>
</dbReference>
<dbReference type="Gene3D" id="3.40.50.12780">
    <property type="entry name" value="N-terminal domain of ligase-like"/>
    <property type="match status" value="1"/>
</dbReference>
<dbReference type="InterPro" id="IPR000873">
    <property type="entry name" value="AMP-dep_synth/lig_dom"/>
</dbReference>
<evidence type="ECO:0000313" key="5">
    <source>
        <dbReference type="EMBL" id="KAF5324477.1"/>
    </source>
</evidence>
<dbReference type="Proteomes" id="UP000541558">
    <property type="component" value="Unassembled WGS sequence"/>
</dbReference>
<dbReference type="GO" id="GO:0005783">
    <property type="term" value="C:endoplasmic reticulum"/>
    <property type="evidence" value="ECO:0007669"/>
    <property type="project" value="TreeGrafter"/>
</dbReference>
<feature type="region of interest" description="Disordered" evidence="3">
    <location>
        <begin position="1"/>
        <end position="30"/>
    </location>
</feature>
<dbReference type="Pfam" id="PF00501">
    <property type="entry name" value="AMP-binding"/>
    <property type="match status" value="1"/>
</dbReference>
<dbReference type="EMBL" id="JAACJK010000164">
    <property type="protein sequence ID" value="KAF5324477.1"/>
    <property type="molecule type" value="Genomic_DNA"/>
</dbReference>
<dbReference type="AlphaFoldDB" id="A0A8H5F5N4"/>
<comment type="caution">
    <text evidence="5">The sequence shown here is derived from an EMBL/GenBank/DDBJ whole genome shotgun (WGS) entry which is preliminary data.</text>
</comment>
<evidence type="ECO:0000259" key="4">
    <source>
        <dbReference type="Pfam" id="PF00501"/>
    </source>
</evidence>
<evidence type="ECO:0000256" key="3">
    <source>
        <dbReference type="SAM" id="MobiDB-lite"/>
    </source>
</evidence>
<evidence type="ECO:0000256" key="1">
    <source>
        <dbReference type="ARBA" id="ARBA00022741"/>
    </source>
</evidence>
<keyword evidence="1" id="KW-0547">Nucleotide-binding</keyword>
<feature type="domain" description="AMP-dependent synthetase/ligase" evidence="4">
    <location>
        <begin position="88"/>
        <end position="508"/>
    </location>
</feature>
<dbReference type="GO" id="GO:0016020">
    <property type="term" value="C:membrane"/>
    <property type="evidence" value="ECO:0007669"/>
    <property type="project" value="TreeGrafter"/>
</dbReference>
<name>A0A8H5F5N4_9AGAR</name>
<dbReference type="InterPro" id="IPR042099">
    <property type="entry name" value="ANL_N_sf"/>
</dbReference>
<dbReference type="PANTHER" id="PTHR43272">
    <property type="entry name" value="LONG-CHAIN-FATTY-ACID--COA LIGASE"/>
    <property type="match status" value="1"/>
</dbReference>
<keyword evidence="2" id="KW-0067">ATP-binding</keyword>
<dbReference type="PANTHER" id="PTHR43272:SF33">
    <property type="entry name" value="AMP-BINDING DOMAIN-CONTAINING PROTEIN-RELATED"/>
    <property type="match status" value="1"/>
</dbReference>